<name>A0AAD4MJ75_9BILA</name>
<evidence type="ECO:0000259" key="5">
    <source>
        <dbReference type="Pfam" id="PF00593"/>
    </source>
</evidence>
<protein>
    <submittedName>
        <fullName evidence="6">TonB dependent receptor domain-containing protein</fullName>
    </submittedName>
</protein>
<dbReference type="Gene3D" id="2.40.170.20">
    <property type="entry name" value="TonB-dependent receptor, beta-barrel domain"/>
    <property type="match status" value="1"/>
</dbReference>
<dbReference type="AlphaFoldDB" id="A0AAD4MJ75"/>
<keyword evidence="6" id="KW-0675">Receptor</keyword>
<proteinExistence type="predicted"/>
<keyword evidence="2" id="KW-0472">Membrane</keyword>
<keyword evidence="3" id="KW-0998">Cell outer membrane</keyword>
<feature type="domain" description="TonB-dependent receptor-like beta-barrel" evidence="5">
    <location>
        <begin position="25"/>
        <end position="331"/>
    </location>
</feature>
<reference evidence="6" key="1">
    <citation type="submission" date="2022-01" db="EMBL/GenBank/DDBJ databases">
        <title>Genome Sequence Resource for Two Populations of Ditylenchus destructor, the Migratory Endoparasitic Phytonematode.</title>
        <authorList>
            <person name="Zhang H."/>
            <person name="Lin R."/>
            <person name="Xie B."/>
        </authorList>
    </citation>
    <scope>NUCLEOTIDE SEQUENCE</scope>
    <source>
        <strain evidence="6">BazhouSP</strain>
    </source>
</reference>
<comment type="subcellular location">
    <subcellularLocation>
        <location evidence="1">Cell outer membrane</location>
    </subcellularLocation>
</comment>
<sequence>MHFGIRWTDADVTQDQLRFSQTPNVRGTDLIEQNFYAANHNLLDGDGFDTVRQRLGITATASFNPLFGYKIGESTLAGYVMGKFEVDGPVRIDGNVGTRIVRTNLNVNGTRATFTQRRAPAPGRRTRRSCCRARTSASASPNAATAPRRGEDADRPGFSSLSPTLSLVPGQRTGSAGNPDLRPLRANQLDASLEYYPSSTTSLYVAGFYREIEDFLVTRTSPQTIDGIDYSISRPTNELGGKVKGFEVGGQTFFDFLPGLRGGFGVQANYTFVDSKTDTSVAGLQTPIANLSKHSFNTSLIYEKGGLSARLAYNWRDKFYSSLLSNDIVTNVPVYTARATGWMRRSVRHHRQDHRDGRGRQSAALEDPHLFRRADPVRAITSRTRDRDGRGALHL</sequence>
<dbReference type="InterPro" id="IPR036942">
    <property type="entry name" value="Beta-barrel_TonB_sf"/>
</dbReference>
<accession>A0AAD4MJ75</accession>
<gene>
    <name evidence="6" type="ORF">DdX_21713</name>
</gene>
<evidence type="ECO:0000256" key="3">
    <source>
        <dbReference type="ARBA" id="ARBA00023237"/>
    </source>
</evidence>
<evidence type="ECO:0000256" key="4">
    <source>
        <dbReference type="SAM" id="MobiDB-lite"/>
    </source>
</evidence>
<feature type="region of interest" description="Disordered" evidence="4">
    <location>
        <begin position="115"/>
        <end position="183"/>
    </location>
</feature>
<dbReference type="SUPFAM" id="SSF56935">
    <property type="entry name" value="Porins"/>
    <property type="match status" value="1"/>
</dbReference>
<dbReference type="Pfam" id="PF00593">
    <property type="entry name" value="TonB_dep_Rec_b-barrel"/>
    <property type="match status" value="1"/>
</dbReference>
<feature type="compositionally biased region" description="Low complexity" evidence="4">
    <location>
        <begin position="132"/>
        <end position="147"/>
    </location>
</feature>
<dbReference type="PANTHER" id="PTHR40980:SF3">
    <property type="entry name" value="TONB-DEPENDENT RECEPTOR-LIKE BETA-BARREL DOMAIN-CONTAINING PROTEIN"/>
    <property type="match status" value="1"/>
</dbReference>
<evidence type="ECO:0000313" key="6">
    <source>
        <dbReference type="EMBL" id="KAI1691681.1"/>
    </source>
</evidence>
<dbReference type="InterPro" id="IPR000531">
    <property type="entry name" value="Beta-barrel_TonB"/>
</dbReference>
<evidence type="ECO:0000313" key="7">
    <source>
        <dbReference type="Proteomes" id="UP001201812"/>
    </source>
</evidence>
<dbReference type="EMBL" id="JAKKPZ010000881">
    <property type="protein sequence ID" value="KAI1691681.1"/>
    <property type="molecule type" value="Genomic_DNA"/>
</dbReference>
<evidence type="ECO:0000256" key="1">
    <source>
        <dbReference type="ARBA" id="ARBA00004442"/>
    </source>
</evidence>
<keyword evidence="7" id="KW-1185">Reference proteome</keyword>
<feature type="region of interest" description="Disordered" evidence="4">
    <location>
        <begin position="346"/>
        <end position="368"/>
    </location>
</feature>
<comment type="caution">
    <text evidence="6">The sequence shown here is derived from an EMBL/GenBank/DDBJ whole genome shotgun (WGS) entry which is preliminary data.</text>
</comment>
<evidence type="ECO:0000256" key="2">
    <source>
        <dbReference type="ARBA" id="ARBA00023136"/>
    </source>
</evidence>
<dbReference type="PANTHER" id="PTHR40980">
    <property type="entry name" value="PLUG DOMAIN-CONTAINING PROTEIN"/>
    <property type="match status" value="1"/>
</dbReference>
<organism evidence="6 7">
    <name type="scientific">Ditylenchus destructor</name>
    <dbReference type="NCBI Taxonomy" id="166010"/>
    <lineage>
        <taxon>Eukaryota</taxon>
        <taxon>Metazoa</taxon>
        <taxon>Ecdysozoa</taxon>
        <taxon>Nematoda</taxon>
        <taxon>Chromadorea</taxon>
        <taxon>Rhabditida</taxon>
        <taxon>Tylenchina</taxon>
        <taxon>Tylenchomorpha</taxon>
        <taxon>Sphaerularioidea</taxon>
        <taxon>Anguinidae</taxon>
        <taxon>Anguininae</taxon>
        <taxon>Ditylenchus</taxon>
    </lineage>
</organism>
<dbReference type="Proteomes" id="UP001201812">
    <property type="component" value="Unassembled WGS sequence"/>
</dbReference>